<dbReference type="SUPFAM" id="SSF52540">
    <property type="entry name" value="P-loop containing nucleoside triphosphate hydrolases"/>
    <property type="match status" value="1"/>
</dbReference>
<evidence type="ECO:0000256" key="1">
    <source>
        <dbReference type="ARBA" id="ARBA00022741"/>
    </source>
</evidence>
<keyword evidence="2" id="KW-0067">ATP-binding</keyword>
<comment type="caution">
    <text evidence="5">The sequence shown here is derived from an EMBL/GenBank/DDBJ whole genome shotgun (WGS) entry which is preliminary data.</text>
</comment>
<dbReference type="OrthoDB" id="9972657at2759"/>
<dbReference type="AlphaFoldDB" id="A0A2P6TF16"/>
<feature type="region of interest" description="Disordered" evidence="4">
    <location>
        <begin position="388"/>
        <end position="412"/>
    </location>
</feature>
<dbReference type="STRING" id="3076.A0A2P6TF16"/>
<evidence type="ECO:0000313" key="5">
    <source>
        <dbReference type="EMBL" id="PRW32563.1"/>
    </source>
</evidence>
<evidence type="ECO:0000256" key="4">
    <source>
        <dbReference type="SAM" id="MobiDB-lite"/>
    </source>
</evidence>
<accession>A0A2P6TF16</accession>
<evidence type="ECO:0000256" key="3">
    <source>
        <dbReference type="ARBA" id="ARBA00025768"/>
    </source>
</evidence>
<dbReference type="Proteomes" id="UP000239899">
    <property type="component" value="Unassembled WGS sequence"/>
</dbReference>
<dbReference type="Gene3D" id="3.40.50.300">
    <property type="entry name" value="P-loop containing nucleotide triphosphate hydrolases"/>
    <property type="match status" value="1"/>
</dbReference>
<name>A0A2P6TF16_CHLSO</name>
<reference evidence="5 6" key="1">
    <citation type="journal article" date="2018" name="Plant J.">
        <title>Genome sequences of Chlorella sorokiniana UTEX 1602 and Micractinium conductrix SAG 241.80: implications to maltose excretion by a green alga.</title>
        <authorList>
            <person name="Arriola M.B."/>
            <person name="Velmurugan N."/>
            <person name="Zhang Y."/>
            <person name="Plunkett M.H."/>
            <person name="Hondzo H."/>
            <person name="Barney B.M."/>
        </authorList>
    </citation>
    <scope>NUCLEOTIDE SEQUENCE [LARGE SCALE GENOMIC DNA]</scope>
    <source>
        <strain evidence="6">UTEX 1602</strain>
    </source>
</reference>
<sequence length="467" mass="49781">MPVGGKLVLKGGLQVKATGVEKKKKKKKAKKEDEMTEEDKKLHEEALKAAGISVMGGGSYEQEFAAEMARAKEGKAKSTPWGSGYAKAPEILHGYSKKVKGKTAEERLDMRAAMKTDPVMPLIVVCGLPSSGKSGAAAALADVCRALGQDAVVVDEDSLHLRRNDSYKDATSEKVARGALLSAVERSLTRRRTVICDSQNNIKGYRYQLWCIARQAATRYCMVHMDTPADTCRQWNAARPAEAAFSEAIFEDLAGRFERPDSRNRWDAPLFTLRPHLGPASMQETLEAAAAAVADAPPPQRGAAAAAAAAGSSGGDAAGNDAAAAAAAVADGEEGFVDGPSPLLQARQLKPKSATDRPMLAATNLQYEIDKALQQVLDRVAEAQAAAGSGAPGRVTFEGCSSGSSGSGSEPLPALDMYRPMFLPELRRHKRGFMKLATQQTFMRLRDAAAAQRLFVDYLKDQLAVGS</sequence>
<dbReference type="InterPro" id="IPR027417">
    <property type="entry name" value="P-loop_NTPase"/>
</dbReference>
<keyword evidence="6" id="KW-1185">Reference proteome</keyword>
<organism evidence="5 6">
    <name type="scientific">Chlorella sorokiniana</name>
    <name type="common">Freshwater green alga</name>
    <dbReference type="NCBI Taxonomy" id="3076"/>
    <lineage>
        <taxon>Eukaryota</taxon>
        <taxon>Viridiplantae</taxon>
        <taxon>Chlorophyta</taxon>
        <taxon>core chlorophytes</taxon>
        <taxon>Trebouxiophyceae</taxon>
        <taxon>Chlorellales</taxon>
        <taxon>Chlorellaceae</taxon>
        <taxon>Chlorella clade</taxon>
        <taxon>Chlorella</taxon>
    </lineage>
</organism>
<feature type="region of interest" description="Disordered" evidence="4">
    <location>
        <begin position="19"/>
        <end position="42"/>
    </location>
</feature>
<dbReference type="EMBL" id="LHPG02000019">
    <property type="protein sequence ID" value="PRW32563.1"/>
    <property type="molecule type" value="Genomic_DNA"/>
</dbReference>
<dbReference type="PANTHER" id="PTHR12435">
    <property type="match status" value="1"/>
</dbReference>
<evidence type="ECO:0000256" key="2">
    <source>
        <dbReference type="ARBA" id="ARBA00022840"/>
    </source>
</evidence>
<dbReference type="Pfam" id="PF08433">
    <property type="entry name" value="KTI12"/>
    <property type="match status" value="1"/>
</dbReference>
<feature type="compositionally biased region" description="Basic and acidic residues" evidence="4">
    <location>
        <begin position="30"/>
        <end position="42"/>
    </location>
</feature>
<comment type="similarity">
    <text evidence="3">Belongs to the KTI12 family.</text>
</comment>
<proteinExistence type="inferred from homology"/>
<evidence type="ECO:0000313" key="6">
    <source>
        <dbReference type="Proteomes" id="UP000239899"/>
    </source>
</evidence>
<keyword evidence="1" id="KW-0547">Nucleotide-binding</keyword>
<dbReference type="GO" id="GO:0005524">
    <property type="term" value="F:ATP binding"/>
    <property type="evidence" value="ECO:0007669"/>
    <property type="project" value="UniProtKB-KW"/>
</dbReference>
<dbReference type="InterPro" id="IPR013641">
    <property type="entry name" value="KTI12/PSTK"/>
</dbReference>
<gene>
    <name evidence="5" type="ORF">C2E21_8227</name>
</gene>
<protein>
    <submittedName>
        <fullName evidence="5">KTI12-like protein</fullName>
    </submittedName>
</protein>